<dbReference type="RefSeq" id="WP_390190380.1">
    <property type="nucleotide sequence ID" value="NZ_JBHMEP010000001.1"/>
</dbReference>
<keyword evidence="3" id="KW-1185">Reference proteome</keyword>
<accession>A0ABV5HJQ7</accession>
<organism evidence="2 3">
    <name type="scientific">Vibrio olivae</name>
    <dbReference type="NCBI Taxonomy" id="1243002"/>
    <lineage>
        <taxon>Bacteria</taxon>
        <taxon>Pseudomonadati</taxon>
        <taxon>Pseudomonadota</taxon>
        <taxon>Gammaproteobacteria</taxon>
        <taxon>Vibrionales</taxon>
        <taxon>Vibrionaceae</taxon>
        <taxon>Vibrio</taxon>
    </lineage>
</organism>
<comment type="caution">
    <text evidence="2">The sequence shown here is derived from an EMBL/GenBank/DDBJ whole genome shotgun (WGS) entry which is preliminary data.</text>
</comment>
<gene>
    <name evidence="2" type="ORF">ACFFUV_05705</name>
</gene>
<evidence type="ECO:0000313" key="2">
    <source>
        <dbReference type="EMBL" id="MFB9134467.1"/>
    </source>
</evidence>
<proteinExistence type="predicted"/>
<name>A0ABV5HJQ7_9VIBR</name>
<feature type="coiled-coil region" evidence="1">
    <location>
        <begin position="129"/>
        <end position="216"/>
    </location>
</feature>
<protein>
    <submittedName>
        <fullName evidence="2">Uncharacterized protein</fullName>
    </submittedName>
</protein>
<evidence type="ECO:0000313" key="3">
    <source>
        <dbReference type="Proteomes" id="UP001589645"/>
    </source>
</evidence>
<reference evidence="2 3" key="1">
    <citation type="submission" date="2024-09" db="EMBL/GenBank/DDBJ databases">
        <authorList>
            <person name="Sun Q."/>
            <person name="Mori K."/>
        </authorList>
    </citation>
    <scope>NUCLEOTIDE SEQUENCE [LARGE SCALE GENOMIC DNA]</scope>
    <source>
        <strain evidence="2 3">CECT 8064</strain>
    </source>
</reference>
<keyword evidence="1" id="KW-0175">Coiled coil</keyword>
<evidence type="ECO:0000256" key="1">
    <source>
        <dbReference type="SAM" id="Coils"/>
    </source>
</evidence>
<dbReference type="Proteomes" id="UP001589645">
    <property type="component" value="Unassembled WGS sequence"/>
</dbReference>
<sequence>MAKKDKQITEAQDRIVQKLEILKTWAEEGIPEKRSPDGHIQLDSKGIIILEFFPQSDRALRYWTGKDCTEKVREKYQLDKLKTTSNDAWKRAPIATRERWKGTGGNDGLMHQLKARAILQTENSNTSRLQQLEDELASVKLNHRGALNELIQLRVDNKELIEDLKSEKTQHESTRTQSKIENDWRIHQNKLLRNQLNILQSQYNELAERYLELAKRTGETPQLTNANIIDFPEKDKDD</sequence>
<dbReference type="EMBL" id="JBHMEP010000001">
    <property type="protein sequence ID" value="MFB9134467.1"/>
    <property type="molecule type" value="Genomic_DNA"/>
</dbReference>